<name>A0A9P9KD32_FUSSL</name>
<evidence type="ECO:0000313" key="3">
    <source>
        <dbReference type="Proteomes" id="UP000736672"/>
    </source>
</evidence>
<evidence type="ECO:0000256" key="1">
    <source>
        <dbReference type="SAM" id="MobiDB-lite"/>
    </source>
</evidence>
<gene>
    <name evidence="2" type="ORF">B0J15DRAFT_466845</name>
</gene>
<keyword evidence="3" id="KW-1185">Reference proteome</keyword>
<dbReference type="AlphaFoldDB" id="A0A9P9KD32"/>
<feature type="region of interest" description="Disordered" evidence="1">
    <location>
        <begin position="120"/>
        <end position="140"/>
    </location>
</feature>
<dbReference type="EMBL" id="JAGTJS010000011">
    <property type="protein sequence ID" value="KAH7253001.1"/>
    <property type="molecule type" value="Genomic_DNA"/>
</dbReference>
<dbReference type="Proteomes" id="UP000736672">
    <property type="component" value="Unassembled WGS sequence"/>
</dbReference>
<comment type="caution">
    <text evidence="2">The sequence shown here is derived from an EMBL/GenBank/DDBJ whole genome shotgun (WGS) entry which is preliminary data.</text>
</comment>
<organism evidence="2 3">
    <name type="scientific">Fusarium solani</name>
    <name type="common">Filamentous fungus</name>
    <dbReference type="NCBI Taxonomy" id="169388"/>
    <lineage>
        <taxon>Eukaryota</taxon>
        <taxon>Fungi</taxon>
        <taxon>Dikarya</taxon>
        <taxon>Ascomycota</taxon>
        <taxon>Pezizomycotina</taxon>
        <taxon>Sordariomycetes</taxon>
        <taxon>Hypocreomycetidae</taxon>
        <taxon>Hypocreales</taxon>
        <taxon>Nectriaceae</taxon>
        <taxon>Fusarium</taxon>
        <taxon>Fusarium solani species complex</taxon>
    </lineage>
</organism>
<evidence type="ECO:0000313" key="2">
    <source>
        <dbReference type="EMBL" id="KAH7253001.1"/>
    </source>
</evidence>
<proteinExistence type="predicted"/>
<protein>
    <submittedName>
        <fullName evidence="2">Uncharacterized protein</fullName>
    </submittedName>
</protein>
<accession>A0A9P9KD32</accession>
<dbReference type="OrthoDB" id="5104599at2759"/>
<reference evidence="2" key="1">
    <citation type="journal article" date="2021" name="Nat. Commun.">
        <title>Genetic determinants of endophytism in the Arabidopsis root mycobiome.</title>
        <authorList>
            <person name="Mesny F."/>
            <person name="Miyauchi S."/>
            <person name="Thiergart T."/>
            <person name="Pickel B."/>
            <person name="Atanasova L."/>
            <person name="Karlsson M."/>
            <person name="Huettel B."/>
            <person name="Barry K.W."/>
            <person name="Haridas S."/>
            <person name="Chen C."/>
            <person name="Bauer D."/>
            <person name="Andreopoulos W."/>
            <person name="Pangilinan J."/>
            <person name="LaButti K."/>
            <person name="Riley R."/>
            <person name="Lipzen A."/>
            <person name="Clum A."/>
            <person name="Drula E."/>
            <person name="Henrissat B."/>
            <person name="Kohler A."/>
            <person name="Grigoriev I.V."/>
            <person name="Martin F.M."/>
            <person name="Hacquard S."/>
        </authorList>
    </citation>
    <scope>NUCLEOTIDE SEQUENCE</scope>
    <source>
        <strain evidence="2">FSSC 5 MPI-SDFR-AT-0091</strain>
    </source>
</reference>
<sequence length="158" mass="17232">MVIVSAEWAPNQSGCGTKEPFPFAEDDFNFDLCLAGWNTAFFCEDQEADVESSYGGAYVLDPPETGGCILLSLFAYDTSTMRLMARPKGAQPLVPPAMNTTHMGDEPKWVPSNKPGVPKVWPASEGSSSRQRKLFNPAKGSQTASLFSDSLQFAWVEQ</sequence>